<evidence type="ECO:0000313" key="2">
    <source>
        <dbReference type="Proteomes" id="UP000023152"/>
    </source>
</evidence>
<sequence length="131" mass="15063">ILRLRSAVDKRKMKKNVYVEWMSNQLQLLAQIVTASMSYRFIAFGLIDALLAQMMKVGSNADDERVSRGEYSRLCKSAIYCQMCDIIWQSAVNTRWAKWFALQNSINPQIVPIQAQKFICDRANTSCTTMI</sequence>
<accession>X6P343</accession>
<organism evidence="1 2">
    <name type="scientific">Reticulomyxa filosa</name>
    <dbReference type="NCBI Taxonomy" id="46433"/>
    <lineage>
        <taxon>Eukaryota</taxon>
        <taxon>Sar</taxon>
        <taxon>Rhizaria</taxon>
        <taxon>Retaria</taxon>
        <taxon>Foraminifera</taxon>
        <taxon>Monothalamids</taxon>
        <taxon>Reticulomyxidae</taxon>
        <taxon>Reticulomyxa</taxon>
    </lineage>
</organism>
<comment type="caution">
    <text evidence="1">The sequence shown here is derived from an EMBL/GenBank/DDBJ whole genome shotgun (WGS) entry which is preliminary data.</text>
</comment>
<evidence type="ECO:0000313" key="1">
    <source>
        <dbReference type="EMBL" id="ETO31982.1"/>
    </source>
</evidence>
<dbReference type="Proteomes" id="UP000023152">
    <property type="component" value="Unassembled WGS sequence"/>
</dbReference>
<gene>
    <name evidence="1" type="ORF">RFI_05135</name>
</gene>
<proteinExistence type="predicted"/>
<reference evidence="1 2" key="1">
    <citation type="journal article" date="2013" name="Curr. Biol.">
        <title>The Genome of the Foraminiferan Reticulomyxa filosa.</title>
        <authorList>
            <person name="Glockner G."/>
            <person name="Hulsmann N."/>
            <person name="Schleicher M."/>
            <person name="Noegel A.A."/>
            <person name="Eichinger L."/>
            <person name="Gallinger C."/>
            <person name="Pawlowski J."/>
            <person name="Sierra R."/>
            <person name="Euteneuer U."/>
            <person name="Pillet L."/>
            <person name="Moustafa A."/>
            <person name="Platzer M."/>
            <person name="Groth M."/>
            <person name="Szafranski K."/>
            <person name="Schliwa M."/>
        </authorList>
    </citation>
    <scope>NUCLEOTIDE SEQUENCE [LARGE SCALE GENOMIC DNA]</scope>
</reference>
<feature type="non-terminal residue" evidence="1">
    <location>
        <position position="1"/>
    </location>
</feature>
<keyword evidence="2" id="KW-1185">Reference proteome</keyword>
<dbReference type="AlphaFoldDB" id="X6P343"/>
<dbReference type="EMBL" id="ASPP01004557">
    <property type="protein sequence ID" value="ETO31982.1"/>
    <property type="molecule type" value="Genomic_DNA"/>
</dbReference>
<protein>
    <submittedName>
        <fullName evidence="1">Uncharacterized protein</fullName>
    </submittedName>
</protein>
<name>X6P343_RETFI</name>